<keyword evidence="11" id="KW-1185">Reference proteome</keyword>
<feature type="transmembrane region" description="Helical" evidence="9">
    <location>
        <begin position="412"/>
        <end position="431"/>
    </location>
</feature>
<dbReference type="PANTHER" id="PTHR30588">
    <property type="entry name" value="BRANCHED-CHAIN AMINO ACID TRANSPORT SYSTEM 2 CARRIER PROTEIN"/>
    <property type="match status" value="1"/>
</dbReference>
<feature type="transmembrane region" description="Helical" evidence="9">
    <location>
        <begin position="191"/>
        <end position="213"/>
    </location>
</feature>
<dbReference type="OrthoDB" id="9783920at2"/>
<feature type="transmembrane region" description="Helical" evidence="9">
    <location>
        <begin position="75"/>
        <end position="97"/>
    </location>
</feature>
<feature type="transmembrane region" description="Helical" evidence="9">
    <location>
        <begin position="339"/>
        <end position="362"/>
    </location>
</feature>
<evidence type="ECO:0000256" key="3">
    <source>
        <dbReference type="ARBA" id="ARBA00022448"/>
    </source>
</evidence>
<evidence type="ECO:0000313" key="11">
    <source>
        <dbReference type="Proteomes" id="UP000319627"/>
    </source>
</evidence>
<keyword evidence="7 9" id="KW-1133">Transmembrane helix</keyword>
<keyword evidence="3 9" id="KW-0813">Transport</keyword>
<comment type="subcellular location">
    <subcellularLocation>
        <location evidence="9">Cell inner membrane</location>
        <topology evidence="9">Multi-pass membrane protein</topology>
    </subcellularLocation>
    <subcellularLocation>
        <location evidence="1">Cell membrane</location>
        <topology evidence="1">Multi-pass membrane protein</topology>
    </subcellularLocation>
</comment>
<comment type="function">
    <text evidence="9">Component of the transport system for branched-chain amino acids.</text>
</comment>
<evidence type="ECO:0000256" key="1">
    <source>
        <dbReference type="ARBA" id="ARBA00004651"/>
    </source>
</evidence>
<dbReference type="NCBIfam" id="TIGR00796">
    <property type="entry name" value="livcs"/>
    <property type="match status" value="1"/>
</dbReference>
<evidence type="ECO:0000256" key="4">
    <source>
        <dbReference type="ARBA" id="ARBA00022475"/>
    </source>
</evidence>
<dbReference type="PANTHER" id="PTHR30588:SF0">
    <property type="entry name" value="BRANCHED-CHAIN AMINO ACID PERMEASE BRNQ"/>
    <property type="match status" value="1"/>
</dbReference>
<dbReference type="GO" id="GO:0015818">
    <property type="term" value="P:isoleucine transport"/>
    <property type="evidence" value="ECO:0007669"/>
    <property type="project" value="TreeGrafter"/>
</dbReference>
<dbReference type="GO" id="GO:0015820">
    <property type="term" value="P:L-leucine transport"/>
    <property type="evidence" value="ECO:0007669"/>
    <property type="project" value="TreeGrafter"/>
</dbReference>
<feature type="transmembrane region" description="Helical" evidence="9">
    <location>
        <begin position="40"/>
        <end position="63"/>
    </location>
</feature>
<proteinExistence type="inferred from homology"/>
<comment type="caution">
    <text evidence="10">The sequence shown here is derived from an EMBL/GenBank/DDBJ whole genome shotgun (WGS) entry which is preliminary data.</text>
</comment>
<reference evidence="10 11" key="1">
    <citation type="submission" date="2019-07" db="EMBL/GenBank/DDBJ databases">
        <title>Genomic Encyclopedia of Type Strains, Phase I: the one thousand microbial genomes (KMG-I) project.</title>
        <authorList>
            <person name="Kyrpides N."/>
        </authorList>
    </citation>
    <scope>NUCLEOTIDE SEQUENCE [LARGE SCALE GENOMIC DNA]</scope>
    <source>
        <strain evidence="10 11">DSM 375</strain>
    </source>
</reference>
<comment type="similarity">
    <text evidence="2 9">Belongs to the branched chain amino acid transporter family.</text>
</comment>
<gene>
    <name evidence="10" type="ORF">LX59_00254</name>
</gene>
<evidence type="ECO:0000256" key="6">
    <source>
        <dbReference type="ARBA" id="ARBA00022970"/>
    </source>
</evidence>
<feature type="transmembrane region" description="Helical" evidence="9">
    <location>
        <begin position="314"/>
        <end position="333"/>
    </location>
</feature>
<feature type="transmembrane region" description="Helical" evidence="9">
    <location>
        <begin position="149"/>
        <end position="171"/>
    </location>
</feature>
<feature type="transmembrane region" description="Helical" evidence="9">
    <location>
        <begin position="109"/>
        <end position="137"/>
    </location>
</feature>
<feature type="transmembrane region" description="Helical" evidence="9">
    <location>
        <begin position="12"/>
        <end position="28"/>
    </location>
</feature>
<keyword evidence="4" id="KW-1003">Cell membrane</keyword>
<evidence type="ECO:0000256" key="9">
    <source>
        <dbReference type="RuleBase" id="RU362122"/>
    </source>
</evidence>
<dbReference type="GO" id="GO:0005304">
    <property type="term" value="F:L-valine transmembrane transporter activity"/>
    <property type="evidence" value="ECO:0007669"/>
    <property type="project" value="TreeGrafter"/>
</dbReference>
<dbReference type="GO" id="GO:0015190">
    <property type="term" value="F:L-leucine transmembrane transporter activity"/>
    <property type="evidence" value="ECO:0007669"/>
    <property type="project" value="TreeGrafter"/>
</dbReference>
<feature type="transmembrane region" description="Helical" evidence="9">
    <location>
        <begin position="225"/>
        <end position="249"/>
    </location>
</feature>
<evidence type="ECO:0000256" key="2">
    <source>
        <dbReference type="ARBA" id="ARBA00008540"/>
    </source>
</evidence>
<dbReference type="Pfam" id="PF05525">
    <property type="entry name" value="Branch_AA_trans"/>
    <property type="match status" value="1"/>
</dbReference>
<dbReference type="Proteomes" id="UP000319627">
    <property type="component" value="Unassembled WGS sequence"/>
</dbReference>
<evidence type="ECO:0000256" key="8">
    <source>
        <dbReference type="ARBA" id="ARBA00023136"/>
    </source>
</evidence>
<organism evidence="10 11">
    <name type="scientific">Azomonas agilis</name>
    <dbReference type="NCBI Taxonomy" id="116849"/>
    <lineage>
        <taxon>Bacteria</taxon>
        <taxon>Pseudomonadati</taxon>
        <taxon>Pseudomonadota</taxon>
        <taxon>Gammaproteobacteria</taxon>
        <taxon>Pseudomonadales</taxon>
        <taxon>Pseudomonadaceae</taxon>
        <taxon>Azomonas</taxon>
    </lineage>
</organism>
<keyword evidence="6 9" id="KW-0029">Amino-acid transport</keyword>
<dbReference type="GO" id="GO:0015188">
    <property type="term" value="F:L-isoleucine transmembrane transporter activity"/>
    <property type="evidence" value="ECO:0007669"/>
    <property type="project" value="TreeGrafter"/>
</dbReference>
<feature type="transmembrane region" description="Helical" evidence="9">
    <location>
        <begin position="374"/>
        <end position="392"/>
    </location>
</feature>
<keyword evidence="8 9" id="KW-0472">Membrane</keyword>
<protein>
    <recommendedName>
        <fullName evidence="9">Branched-chain amino acid transport system carrier protein</fullName>
    </recommendedName>
</protein>
<evidence type="ECO:0000313" key="10">
    <source>
        <dbReference type="EMBL" id="TWH77341.1"/>
    </source>
</evidence>
<keyword evidence="5 9" id="KW-0812">Transmembrane</keyword>
<dbReference type="EMBL" id="VLKG01000001">
    <property type="protein sequence ID" value="TWH77341.1"/>
    <property type="molecule type" value="Genomic_DNA"/>
</dbReference>
<dbReference type="InterPro" id="IPR004685">
    <property type="entry name" value="Brnchd-chn_aa_trnsp_Livcs"/>
</dbReference>
<accession>A0A562J230</accession>
<evidence type="ECO:0000256" key="5">
    <source>
        <dbReference type="ARBA" id="ARBA00022692"/>
    </source>
</evidence>
<feature type="transmembrane region" description="Helical" evidence="9">
    <location>
        <begin position="280"/>
        <end position="302"/>
    </location>
</feature>
<name>A0A562J230_9GAMM</name>
<dbReference type="RefSeq" id="WP_144570013.1">
    <property type="nucleotide sequence ID" value="NZ_VLKG01000001.1"/>
</dbReference>
<sequence length="436" mass="45956">MKRLGFKDQWALGFMTFALFLGAGNIIFPPSAGLAAGAGVWWAALGFLVTAVGLPILTLVVVAQAGGGMSHLTQPLGKSLGLGMAIVVYLAIGPLFATPRTAVVSFELAIVPLVGSSALALFSYALVYFALVLYLALGRGRLMERVGALITPVLLSGLCILGLSAVLQPAGNIPISPPDSAPSSPFLKGVLDGYLTMDTLGGLVFGVVITGALRDHGITDAAATVRYTLGAGLIAAGCLVGVYLAFFYLGATSGSLVTEPENGAQILLAYVHHTFGASGYLLLGVIISLACLTTAVGLVVACAEFFSQVFPIRYSILVVLLTLFSFAVANRGLTELIRVSLPVLIGLYPLAIMLVLLNLLGYLWRRPHIVFRPVLAVTFLCGLVDGLVAAQLNDWVPSFFRQLPLSEHNLAWFWPSLGMLLIAALVDRWWAARSKG</sequence>
<evidence type="ECO:0000256" key="7">
    <source>
        <dbReference type="ARBA" id="ARBA00022989"/>
    </source>
</evidence>
<dbReference type="GO" id="GO:0005886">
    <property type="term" value="C:plasma membrane"/>
    <property type="evidence" value="ECO:0007669"/>
    <property type="project" value="UniProtKB-SubCell"/>
</dbReference>
<dbReference type="AlphaFoldDB" id="A0A562J230"/>